<comment type="pathway">
    <text evidence="6">Purine metabolism; AMP biosynthesis via salvage pathway; AMP from ADP: step 1/1.</text>
</comment>
<reference evidence="10" key="1">
    <citation type="journal article" date="2015" name="ISME J.">
        <title>Aquifer environment selects for microbial species cohorts in sediment and groundwater.</title>
        <authorList>
            <person name="Hug L.A."/>
            <person name="Thomas B.C."/>
            <person name="Brown C.T."/>
            <person name="Frischkorn K.R."/>
            <person name="Williams K.H."/>
            <person name="Tringe S.G."/>
            <person name="Banfield J.F."/>
        </authorList>
    </citation>
    <scope>NUCLEOTIDE SEQUENCE</scope>
</reference>
<dbReference type="GO" id="GO:0005737">
    <property type="term" value="C:cytoplasm"/>
    <property type="evidence" value="ECO:0007669"/>
    <property type="project" value="UniProtKB-SubCell"/>
</dbReference>
<evidence type="ECO:0000256" key="4">
    <source>
        <dbReference type="ARBA" id="ARBA00022777"/>
    </source>
</evidence>
<dbReference type="InterPro" id="IPR000850">
    <property type="entry name" value="Adenylat/UMP-CMP_kin"/>
</dbReference>
<keyword evidence="6" id="KW-0963">Cytoplasm</keyword>
<proteinExistence type="inferred from homology"/>
<dbReference type="GO" id="GO:0044209">
    <property type="term" value="P:AMP salvage"/>
    <property type="evidence" value="ECO:0007669"/>
    <property type="project" value="UniProtKB-UniRule"/>
</dbReference>
<dbReference type="UniPathway" id="UPA00588">
    <property type="reaction ID" value="UER00649"/>
</dbReference>
<sequence length="210" mass="22500">MRLIFLGPPGAGKGTQAKRVAGELGVPHISTGDMLRANVVAGTALGRKAVAHMDAGDLVPDDLVIAMLTDRIAAEDAAAGFILDGFPRNLAQARVLQTSPAGLIDKVVLFVVNEDEIVRRISGRRGCPHGHTYHMEDHPPVHPGVCDVDGEALEQRLDDSEAVVRNRLAVFGRETEPLIGFYDELGLIVEIKGSGPVEHITRQILQAVRA</sequence>
<organism evidence="10">
    <name type="scientific">uncultured actinobacterium Rifle_16ft_4_minimus_3564</name>
    <dbReference type="NCBI Taxonomy" id="1665147"/>
    <lineage>
        <taxon>Bacteria</taxon>
        <taxon>Bacillati</taxon>
        <taxon>Actinomycetota</taxon>
        <taxon>Actinomycetes</taxon>
        <taxon>marine Actinobacteria clade</taxon>
        <taxon>environmental samples</taxon>
    </lineage>
</organism>
<evidence type="ECO:0000256" key="2">
    <source>
        <dbReference type="ARBA" id="ARBA00022727"/>
    </source>
</evidence>
<feature type="binding site" evidence="6">
    <location>
        <position position="156"/>
    </location>
    <ligand>
        <name>AMP</name>
        <dbReference type="ChEBI" id="CHEBI:456215"/>
    </ligand>
</feature>
<dbReference type="Pfam" id="PF00406">
    <property type="entry name" value="ADK"/>
    <property type="match status" value="1"/>
</dbReference>
<evidence type="ECO:0000256" key="8">
    <source>
        <dbReference type="RuleBase" id="RU003331"/>
    </source>
</evidence>
<dbReference type="NCBIfam" id="NF001381">
    <property type="entry name" value="PRK00279.1-3"/>
    <property type="match status" value="1"/>
</dbReference>
<keyword evidence="1 6" id="KW-0808">Transferase</keyword>
<dbReference type="PROSITE" id="PS00113">
    <property type="entry name" value="ADENYLATE_KINASE"/>
    <property type="match status" value="1"/>
</dbReference>
<feature type="binding site" evidence="6">
    <location>
        <position position="36"/>
    </location>
    <ligand>
        <name>AMP</name>
        <dbReference type="ChEBI" id="CHEBI:456215"/>
    </ligand>
</feature>
<keyword evidence="4 6" id="KW-0418">Kinase</keyword>
<dbReference type="SUPFAM" id="SSF52540">
    <property type="entry name" value="P-loop containing nucleoside triphosphate hydrolases"/>
    <property type="match status" value="1"/>
</dbReference>
<feature type="region of interest" description="NMP" evidence="6">
    <location>
        <begin position="30"/>
        <end position="59"/>
    </location>
</feature>
<evidence type="ECO:0000313" key="10">
    <source>
        <dbReference type="EMBL" id="AKQ02171.1"/>
    </source>
</evidence>
<dbReference type="AlphaFoldDB" id="A0A0H4T3C0"/>
<evidence type="ECO:0000256" key="3">
    <source>
        <dbReference type="ARBA" id="ARBA00022741"/>
    </source>
</evidence>
<dbReference type="CDD" id="cd01428">
    <property type="entry name" value="ADK"/>
    <property type="match status" value="1"/>
</dbReference>
<feature type="binding site" evidence="6">
    <location>
        <begin position="57"/>
        <end position="59"/>
    </location>
    <ligand>
        <name>AMP</name>
        <dbReference type="ChEBI" id="CHEBI:456215"/>
    </ligand>
</feature>
<comment type="subcellular location">
    <subcellularLocation>
        <location evidence="6 8">Cytoplasm</location>
    </subcellularLocation>
</comment>
<keyword evidence="5 6" id="KW-0067">ATP-binding</keyword>
<dbReference type="PRINTS" id="PR00094">
    <property type="entry name" value="ADENYLTKNASE"/>
</dbReference>
<accession>A0A0H4T3C0</accession>
<protein>
    <recommendedName>
        <fullName evidence="6 8">Adenylate kinase</fullName>
        <shortName evidence="6">AK</shortName>
        <ecNumber evidence="6 8">2.7.4.3</ecNumber>
    </recommendedName>
    <alternativeName>
        <fullName evidence="6">ATP-AMP transphosphorylase</fullName>
    </alternativeName>
    <alternativeName>
        <fullName evidence="6">ATP:AMP phosphotransferase</fullName>
    </alternativeName>
    <alternativeName>
        <fullName evidence="6">Adenylate monophosphate kinase</fullName>
    </alternativeName>
</protein>
<comment type="caution">
    <text evidence="6">Lacks conserved residue(s) required for the propagation of feature annotation.</text>
</comment>
<evidence type="ECO:0000256" key="5">
    <source>
        <dbReference type="ARBA" id="ARBA00022840"/>
    </source>
</evidence>
<dbReference type="InterPro" id="IPR027417">
    <property type="entry name" value="P-loop_NTPase"/>
</dbReference>
<feature type="binding site" evidence="6">
    <location>
        <position position="167"/>
    </location>
    <ligand>
        <name>AMP</name>
        <dbReference type="ChEBI" id="CHEBI:456215"/>
    </ligand>
</feature>
<feature type="binding site" evidence="6">
    <location>
        <position position="195"/>
    </location>
    <ligand>
        <name>ATP</name>
        <dbReference type="ChEBI" id="CHEBI:30616"/>
    </ligand>
</feature>
<dbReference type="PANTHER" id="PTHR23359">
    <property type="entry name" value="NUCLEOTIDE KINASE"/>
    <property type="match status" value="1"/>
</dbReference>
<comment type="similarity">
    <text evidence="6 7">Belongs to the adenylate kinase family.</text>
</comment>
<dbReference type="EC" id="2.7.4.3" evidence="6 8"/>
<keyword evidence="3 6" id="KW-0547">Nucleotide-binding</keyword>
<dbReference type="EMBL" id="KT006996">
    <property type="protein sequence ID" value="AKQ02171.1"/>
    <property type="molecule type" value="Genomic_DNA"/>
</dbReference>
<name>A0A0H4T3C0_9ACTN</name>
<feature type="binding site" evidence="6">
    <location>
        <begin position="10"/>
        <end position="15"/>
    </location>
    <ligand>
        <name>ATP</name>
        <dbReference type="ChEBI" id="CHEBI:30616"/>
    </ligand>
</feature>
<dbReference type="InterPro" id="IPR006259">
    <property type="entry name" value="Adenyl_kin_sub"/>
</dbReference>
<dbReference type="InterPro" id="IPR033690">
    <property type="entry name" value="Adenylat_kinase_CS"/>
</dbReference>
<dbReference type="InterPro" id="IPR036193">
    <property type="entry name" value="ADK_active_lid_dom_sf"/>
</dbReference>
<evidence type="ECO:0000256" key="1">
    <source>
        <dbReference type="ARBA" id="ARBA00022679"/>
    </source>
</evidence>
<dbReference type="Pfam" id="PF05191">
    <property type="entry name" value="ADK_lid"/>
    <property type="match status" value="1"/>
</dbReference>
<feature type="binding site" evidence="6">
    <location>
        <begin position="132"/>
        <end position="133"/>
    </location>
    <ligand>
        <name>ATP</name>
        <dbReference type="ChEBI" id="CHEBI:30616"/>
    </ligand>
</feature>
<dbReference type="InterPro" id="IPR007862">
    <property type="entry name" value="Adenylate_kinase_lid-dom"/>
</dbReference>
<evidence type="ECO:0000259" key="9">
    <source>
        <dbReference type="Pfam" id="PF05191"/>
    </source>
</evidence>
<feature type="binding site" evidence="6">
    <location>
        <begin position="85"/>
        <end position="88"/>
    </location>
    <ligand>
        <name>AMP</name>
        <dbReference type="ChEBI" id="CHEBI:456215"/>
    </ligand>
</feature>
<dbReference type="HAMAP" id="MF_00235">
    <property type="entry name" value="Adenylate_kinase_Adk"/>
    <property type="match status" value="1"/>
</dbReference>
<feature type="binding site" evidence="6">
    <location>
        <position position="124"/>
    </location>
    <ligand>
        <name>ATP</name>
        <dbReference type="ChEBI" id="CHEBI:30616"/>
    </ligand>
</feature>
<comment type="function">
    <text evidence="6">Catalyzes the reversible transfer of the terminal phosphate group between ATP and AMP. Plays an important role in cellular energy homeostasis and in adenine nucleotide metabolism.</text>
</comment>
<evidence type="ECO:0000256" key="7">
    <source>
        <dbReference type="RuleBase" id="RU003330"/>
    </source>
</evidence>
<evidence type="ECO:0000256" key="6">
    <source>
        <dbReference type="HAMAP-Rule" id="MF_00235"/>
    </source>
</evidence>
<dbReference type="NCBIfam" id="TIGR01351">
    <property type="entry name" value="adk"/>
    <property type="match status" value="1"/>
</dbReference>
<keyword evidence="2 6" id="KW-0545">Nucleotide biosynthesis</keyword>
<gene>
    <name evidence="6" type="primary">adk</name>
</gene>
<feature type="domain" description="Adenylate kinase active site lid" evidence="9">
    <location>
        <begin position="124"/>
        <end position="158"/>
    </location>
</feature>
<feature type="binding site" evidence="6">
    <location>
        <position position="92"/>
    </location>
    <ligand>
        <name>AMP</name>
        <dbReference type="ChEBI" id="CHEBI:456215"/>
    </ligand>
</feature>
<dbReference type="GO" id="GO:0004017">
    <property type="term" value="F:AMP kinase activity"/>
    <property type="evidence" value="ECO:0007669"/>
    <property type="project" value="UniProtKB-UniRule"/>
</dbReference>
<dbReference type="Gene3D" id="3.40.50.300">
    <property type="entry name" value="P-loop containing nucleotide triphosphate hydrolases"/>
    <property type="match status" value="1"/>
</dbReference>
<dbReference type="SUPFAM" id="SSF57774">
    <property type="entry name" value="Microbial and mitochondrial ADK, insert 'zinc finger' domain"/>
    <property type="match status" value="1"/>
</dbReference>
<comment type="subunit">
    <text evidence="6 8">Monomer.</text>
</comment>
<dbReference type="FunFam" id="3.40.50.300:FF:000106">
    <property type="entry name" value="Adenylate kinase mitochondrial"/>
    <property type="match status" value="1"/>
</dbReference>
<comment type="domain">
    <text evidence="6">Consists of three domains, a large central CORE domain and two small peripheral domains, NMPbind and LID, which undergo movements during catalysis. The LID domain closes over the site of phosphoryl transfer upon ATP binding. Assembling and dissambling the active center during each catalytic cycle provides an effective means to prevent ATP hydrolysis.</text>
</comment>
<dbReference type="GO" id="GO:0005524">
    <property type="term" value="F:ATP binding"/>
    <property type="evidence" value="ECO:0007669"/>
    <property type="project" value="UniProtKB-UniRule"/>
</dbReference>
<dbReference type="NCBIfam" id="NF011100">
    <property type="entry name" value="PRK14527.1"/>
    <property type="match status" value="1"/>
</dbReference>
<comment type="catalytic activity">
    <reaction evidence="6 8">
        <text>AMP + ATP = 2 ADP</text>
        <dbReference type="Rhea" id="RHEA:12973"/>
        <dbReference type="ChEBI" id="CHEBI:30616"/>
        <dbReference type="ChEBI" id="CHEBI:456215"/>
        <dbReference type="ChEBI" id="CHEBI:456216"/>
        <dbReference type="EC" id="2.7.4.3"/>
    </reaction>
</comment>
<feature type="binding site" evidence="6">
    <location>
        <position position="31"/>
    </location>
    <ligand>
        <name>AMP</name>
        <dbReference type="ChEBI" id="CHEBI:456215"/>
    </ligand>
</feature>